<dbReference type="InterPro" id="IPR007577">
    <property type="entry name" value="GlycoTrfase_DXD_sugar-bd_CS"/>
</dbReference>
<dbReference type="Gene3D" id="3.90.550.20">
    <property type="match status" value="1"/>
</dbReference>
<protein>
    <submittedName>
        <fullName evidence="2">Glycosyltransferase</fullName>
    </submittedName>
</protein>
<dbReference type="PANTHER" id="PTHR32385">
    <property type="entry name" value="MANNOSYL PHOSPHORYLINOSITOL CERAMIDE SYNTHASE"/>
    <property type="match status" value="1"/>
</dbReference>
<dbReference type="Pfam" id="PF04488">
    <property type="entry name" value="Gly_transf_sug"/>
    <property type="match status" value="1"/>
</dbReference>
<dbReference type="OrthoDB" id="9802987at2"/>
<dbReference type="GO" id="GO:0051999">
    <property type="term" value="P:mannosyl-inositol phosphorylceramide biosynthetic process"/>
    <property type="evidence" value="ECO:0007669"/>
    <property type="project" value="TreeGrafter"/>
</dbReference>
<keyword evidence="3" id="KW-1185">Reference proteome</keyword>
<dbReference type="AlphaFoldDB" id="A0A4Y8VJE2"/>
<dbReference type="GO" id="GO:0016020">
    <property type="term" value="C:membrane"/>
    <property type="evidence" value="ECO:0007669"/>
    <property type="project" value="GOC"/>
</dbReference>
<proteinExistence type="predicted"/>
<name>A0A4Y8VJE2_9BACT</name>
<keyword evidence="1 2" id="KW-0808">Transferase</keyword>
<accession>A0A4Y8VJE2</accession>
<dbReference type="InterPro" id="IPR051706">
    <property type="entry name" value="Glycosyltransferase_domain"/>
</dbReference>
<dbReference type="InterPro" id="IPR029044">
    <property type="entry name" value="Nucleotide-diphossugar_trans"/>
</dbReference>
<dbReference type="RefSeq" id="WP_134843484.1">
    <property type="nucleotide sequence ID" value="NZ_SGVY01000019.1"/>
</dbReference>
<evidence type="ECO:0000313" key="2">
    <source>
        <dbReference type="EMBL" id="TFH80584.1"/>
    </source>
</evidence>
<gene>
    <name evidence="2" type="ORF">EXN75_08630</name>
</gene>
<dbReference type="GeneID" id="302995353"/>
<evidence type="ECO:0000313" key="3">
    <source>
        <dbReference type="Proteomes" id="UP000297872"/>
    </source>
</evidence>
<sequence>MIPKLIHLCWFSNDPYPVEIKVCLDSWKRIIPDYEIKLWGYKEAKAIGCPFIDEALEAHKWAFAADAVRFYAVYVHGGVYMDSDIFLYKRFDEFMQKNVFTTFMTEEGETKTGLQAAFFMAPHGNAFCQKVWEYYKNHHFKNDDGSFNTTISPIIMERIAKQLQFDMNIRSTQLLEGFHVYPTSYLLPRKKYPRTEKTFAEHRIYGSWRKRKLSRQIDLMISHVVHVVKYALFKK</sequence>
<dbReference type="Proteomes" id="UP000297872">
    <property type="component" value="Unassembled WGS sequence"/>
</dbReference>
<comment type="caution">
    <text evidence="2">The sequence shown here is derived from an EMBL/GenBank/DDBJ whole genome shotgun (WGS) entry which is preliminary data.</text>
</comment>
<dbReference type="EMBL" id="SGVY01000019">
    <property type="protein sequence ID" value="TFH80584.1"/>
    <property type="molecule type" value="Genomic_DNA"/>
</dbReference>
<reference evidence="2 3" key="1">
    <citation type="submission" date="2019-02" db="EMBL/GenBank/DDBJ databases">
        <title>Draft Genome Sequence of the Prevotella sp. BCRC 81118, Isolated from Human Feces.</title>
        <authorList>
            <person name="Huang C.-H."/>
        </authorList>
    </citation>
    <scope>NUCLEOTIDE SEQUENCE [LARGE SCALE GENOMIC DNA]</scope>
    <source>
        <strain evidence="2 3">BCRC 81118</strain>
    </source>
</reference>
<organism evidence="2 3">
    <name type="scientific">Segatella hominis</name>
    <dbReference type="NCBI Taxonomy" id="2518605"/>
    <lineage>
        <taxon>Bacteria</taxon>
        <taxon>Pseudomonadati</taxon>
        <taxon>Bacteroidota</taxon>
        <taxon>Bacteroidia</taxon>
        <taxon>Bacteroidales</taxon>
        <taxon>Prevotellaceae</taxon>
        <taxon>Segatella</taxon>
    </lineage>
</organism>
<evidence type="ECO:0000256" key="1">
    <source>
        <dbReference type="ARBA" id="ARBA00022679"/>
    </source>
</evidence>
<dbReference type="PANTHER" id="PTHR32385:SF15">
    <property type="entry name" value="INOSITOL PHOSPHOCERAMIDE MANNOSYLTRANSFERASE 1"/>
    <property type="match status" value="1"/>
</dbReference>
<dbReference type="SUPFAM" id="SSF53448">
    <property type="entry name" value="Nucleotide-diphospho-sugar transferases"/>
    <property type="match status" value="1"/>
</dbReference>
<dbReference type="GO" id="GO:0000030">
    <property type="term" value="F:mannosyltransferase activity"/>
    <property type="evidence" value="ECO:0007669"/>
    <property type="project" value="TreeGrafter"/>
</dbReference>